<evidence type="ECO:0000256" key="1">
    <source>
        <dbReference type="ARBA" id="ARBA00004167"/>
    </source>
</evidence>
<comment type="subcellular location">
    <subcellularLocation>
        <location evidence="1">Membrane</location>
        <topology evidence="1">Single-pass membrane protein</topology>
    </subcellularLocation>
</comment>
<dbReference type="PANTHER" id="PTHR33138:SF75">
    <property type="entry name" value="WALL-ASSOCIATED RECEPTOR KINASE GALACTURONAN-BINDING DOMAIN-CONTAINING PROTEIN"/>
    <property type="match status" value="1"/>
</dbReference>
<feature type="signal peptide" evidence="4">
    <location>
        <begin position="1"/>
        <end position="34"/>
    </location>
</feature>
<evidence type="ECO:0000313" key="7">
    <source>
        <dbReference type="Proteomes" id="UP000594263"/>
    </source>
</evidence>
<keyword evidence="7" id="KW-1185">Reference proteome</keyword>
<dbReference type="GO" id="GO:0030247">
    <property type="term" value="F:polysaccharide binding"/>
    <property type="evidence" value="ECO:0007669"/>
    <property type="project" value="InterPro"/>
</dbReference>
<dbReference type="AlphaFoldDB" id="A0A7N0TMP3"/>
<reference evidence="6" key="1">
    <citation type="submission" date="2021-01" db="UniProtKB">
        <authorList>
            <consortium name="EnsemblPlants"/>
        </authorList>
    </citation>
    <scope>IDENTIFICATION</scope>
</reference>
<evidence type="ECO:0000256" key="3">
    <source>
        <dbReference type="SAM" id="MobiDB-lite"/>
    </source>
</evidence>
<feature type="region of interest" description="Disordered" evidence="3">
    <location>
        <begin position="228"/>
        <end position="256"/>
    </location>
</feature>
<proteinExistence type="predicted"/>
<dbReference type="InterPro" id="IPR025287">
    <property type="entry name" value="WAK_GUB"/>
</dbReference>
<evidence type="ECO:0000313" key="6">
    <source>
        <dbReference type="EnsemblPlants" id="Kaladp0040s0315.1.v1.1.CDS.1"/>
    </source>
</evidence>
<evidence type="ECO:0000256" key="4">
    <source>
        <dbReference type="SAM" id="SignalP"/>
    </source>
</evidence>
<organism evidence="6 7">
    <name type="scientific">Kalanchoe fedtschenkoi</name>
    <name type="common">Lavender scallops</name>
    <name type="synonym">South American air plant</name>
    <dbReference type="NCBI Taxonomy" id="63787"/>
    <lineage>
        <taxon>Eukaryota</taxon>
        <taxon>Viridiplantae</taxon>
        <taxon>Streptophyta</taxon>
        <taxon>Embryophyta</taxon>
        <taxon>Tracheophyta</taxon>
        <taxon>Spermatophyta</taxon>
        <taxon>Magnoliopsida</taxon>
        <taxon>eudicotyledons</taxon>
        <taxon>Gunneridae</taxon>
        <taxon>Pentapetalae</taxon>
        <taxon>Saxifragales</taxon>
        <taxon>Crassulaceae</taxon>
        <taxon>Kalanchoe</taxon>
    </lineage>
</organism>
<feature type="chain" id="PRO_5029625115" description="Wall-associated receptor kinase galacturonan-binding domain-containing protein" evidence="4">
    <location>
        <begin position="35"/>
        <end position="284"/>
    </location>
</feature>
<evidence type="ECO:0000259" key="5">
    <source>
        <dbReference type="Pfam" id="PF13947"/>
    </source>
</evidence>
<feature type="compositionally biased region" description="Pro residues" evidence="3">
    <location>
        <begin position="229"/>
        <end position="248"/>
    </location>
</feature>
<evidence type="ECO:0000256" key="2">
    <source>
        <dbReference type="ARBA" id="ARBA00022729"/>
    </source>
</evidence>
<keyword evidence="2 4" id="KW-0732">Signal</keyword>
<dbReference type="GO" id="GO:0016020">
    <property type="term" value="C:membrane"/>
    <property type="evidence" value="ECO:0007669"/>
    <property type="project" value="UniProtKB-SubCell"/>
</dbReference>
<protein>
    <recommendedName>
        <fullName evidence="5">Wall-associated receptor kinase galacturonan-binding domain-containing protein</fullName>
    </recommendedName>
</protein>
<dbReference type="Pfam" id="PF13947">
    <property type="entry name" value="GUB_WAK_bind"/>
    <property type="match status" value="1"/>
</dbReference>
<dbReference type="Gramene" id="Kaladp0040s0315.1.v1.1">
    <property type="protein sequence ID" value="Kaladp0040s0315.1.v1.1.CDS.1"/>
    <property type="gene ID" value="Kaladp0040s0315.v1.1"/>
</dbReference>
<dbReference type="EnsemblPlants" id="Kaladp0040s0315.1.v1.1">
    <property type="protein sequence ID" value="Kaladp0040s0315.1.v1.1.CDS.1"/>
    <property type="gene ID" value="Kaladp0040s0315.v1.1"/>
</dbReference>
<name>A0A7N0TMP3_KALFE</name>
<dbReference type="PANTHER" id="PTHR33138">
    <property type="entry name" value="OS01G0690200 PROTEIN"/>
    <property type="match status" value="1"/>
</dbReference>
<sequence>MAAVRISNSRVMGYHLVSLASILFLGVFASATYSKCNFDCGKFRDITYPFWTKGLDQANCGPYPGQEDFELLTCDSSPSITIRGQTIKVMNISNENKTMRLSLLLYDWPWRQRNDNSGIRNPSSRNVTMSQMIQHSLVFNFTIRVFSGCDLVNGLPSSRRFKCGMIDWGTEFELDPPGTASEIVNSCKIHIEVAVMNGTKIDKLRSCDSSQALLDELFSALHDRFEVHSPPPQPPPLPQPPPPLPQPSPTEYKEKSKTGDFLHPIFSYLPLKNLQCLKKLLTPP</sequence>
<dbReference type="Proteomes" id="UP000594263">
    <property type="component" value="Unplaced"/>
</dbReference>
<accession>A0A7N0TMP3</accession>
<feature type="domain" description="Wall-associated receptor kinase galacturonan-binding" evidence="5">
    <location>
        <begin position="36"/>
        <end position="101"/>
    </location>
</feature>